<reference evidence="1 2" key="1">
    <citation type="submission" date="2018-11" db="EMBL/GenBank/DDBJ databases">
        <authorList>
            <consortium name="Pathogen Informatics"/>
        </authorList>
    </citation>
    <scope>NUCLEOTIDE SEQUENCE [LARGE SCALE GENOMIC DNA]</scope>
</reference>
<accession>A0A3P7VD25</accession>
<dbReference type="Proteomes" id="UP000050761">
    <property type="component" value="Unassembled WGS sequence"/>
</dbReference>
<keyword evidence="2" id="KW-1185">Reference proteome</keyword>
<dbReference type="EMBL" id="UZAH01016665">
    <property type="protein sequence ID" value="VDO45701.1"/>
    <property type="molecule type" value="Genomic_DNA"/>
</dbReference>
<gene>
    <name evidence="1" type="ORF">HPBE_LOCUS3838</name>
</gene>
<dbReference type="OrthoDB" id="5862409at2759"/>
<dbReference type="AlphaFoldDB" id="A0A183FCE5"/>
<name>A0A183FCE5_HELPZ</name>
<proteinExistence type="predicted"/>
<dbReference type="WBParaSite" id="HPBE_0000383701-mRNA-1">
    <property type="protein sequence ID" value="HPBE_0000383701-mRNA-1"/>
    <property type="gene ID" value="HPBE_0000383701"/>
</dbReference>
<evidence type="ECO:0000313" key="2">
    <source>
        <dbReference type="Proteomes" id="UP000050761"/>
    </source>
</evidence>
<organism evidence="2 3">
    <name type="scientific">Heligmosomoides polygyrus</name>
    <name type="common">Parasitic roundworm</name>
    <dbReference type="NCBI Taxonomy" id="6339"/>
    <lineage>
        <taxon>Eukaryota</taxon>
        <taxon>Metazoa</taxon>
        <taxon>Ecdysozoa</taxon>
        <taxon>Nematoda</taxon>
        <taxon>Chromadorea</taxon>
        <taxon>Rhabditida</taxon>
        <taxon>Rhabditina</taxon>
        <taxon>Rhabditomorpha</taxon>
        <taxon>Strongyloidea</taxon>
        <taxon>Heligmosomidae</taxon>
        <taxon>Heligmosomoides</taxon>
    </lineage>
</organism>
<accession>A0A183FCE5</accession>
<evidence type="ECO:0000313" key="1">
    <source>
        <dbReference type="EMBL" id="VDO45701.1"/>
    </source>
</evidence>
<sequence>MTAASFTAAETCRNGGVAKELAMTLDNGTDFPFTTIYEPLPAEASLAVSPYHVVFPLDLELFRSIALCRVIAVRGLLVQ</sequence>
<evidence type="ECO:0000313" key="3">
    <source>
        <dbReference type="WBParaSite" id="HPBE_0000383701-mRNA-1"/>
    </source>
</evidence>
<reference evidence="3" key="2">
    <citation type="submission" date="2019-09" db="UniProtKB">
        <authorList>
            <consortium name="WormBaseParasite"/>
        </authorList>
    </citation>
    <scope>IDENTIFICATION</scope>
</reference>
<protein>
    <submittedName>
        <fullName evidence="3">Transposase</fullName>
    </submittedName>
</protein>